<dbReference type="Pfam" id="PF13567">
    <property type="entry name" value="DUF4131"/>
    <property type="match status" value="1"/>
</dbReference>
<feature type="transmembrane region" description="Helical" evidence="7">
    <location>
        <begin position="403"/>
        <end position="423"/>
    </location>
</feature>
<dbReference type="NCBIfam" id="TIGR00360">
    <property type="entry name" value="ComEC_N-term"/>
    <property type="match status" value="1"/>
</dbReference>
<keyword evidence="2" id="KW-1003">Cell membrane</keyword>
<keyword evidence="4 7" id="KW-1133">Transmembrane helix</keyword>
<dbReference type="AlphaFoldDB" id="A0A1H1ZBQ8"/>
<keyword evidence="5 7" id="KW-0472">Membrane</keyword>
<feature type="region of interest" description="Disordered" evidence="6">
    <location>
        <begin position="294"/>
        <end position="317"/>
    </location>
</feature>
<evidence type="ECO:0000256" key="5">
    <source>
        <dbReference type="ARBA" id="ARBA00023136"/>
    </source>
</evidence>
<keyword evidence="3 7" id="KW-0812">Transmembrane</keyword>
<comment type="subcellular location">
    <subcellularLocation>
        <location evidence="1">Cell membrane</location>
        <topology evidence="1">Multi-pass membrane protein</topology>
    </subcellularLocation>
</comment>
<feature type="transmembrane region" description="Helical" evidence="7">
    <location>
        <begin position="376"/>
        <end position="396"/>
    </location>
</feature>
<dbReference type="PANTHER" id="PTHR30619">
    <property type="entry name" value="DNA INTERNALIZATION/COMPETENCE PROTEIN COMEC/REC2"/>
    <property type="match status" value="1"/>
</dbReference>
<feature type="compositionally biased region" description="Basic and acidic residues" evidence="6">
    <location>
        <begin position="84"/>
        <end position="94"/>
    </location>
</feature>
<evidence type="ECO:0000313" key="11">
    <source>
        <dbReference type="Proteomes" id="UP000198751"/>
    </source>
</evidence>
<proteinExistence type="predicted"/>
<evidence type="ECO:0000256" key="6">
    <source>
        <dbReference type="SAM" id="MobiDB-lite"/>
    </source>
</evidence>
<accession>A0A1H1ZBQ8</accession>
<dbReference type="InterPro" id="IPR025405">
    <property type="entry name" value="DUF4131"/>
</dbReference>
<feature type="transmembrane region" description="Helical" evidence="7">
    <location>
        <begin position="475"/>
        <end position="493"/>
    </location>
</feature>
<protein>
    <submittedName>
        <fullName evidence="10">Competence protein ComEC</fullName>
    </submittedName>
</protein>
<evidence type="ECO:0000256" key="7">
    <source>
        <dbReference type="SAM" id="Phobius"/>
    </source>
</evidence>
<evidence type="ECO:0000259" key="9">
    <source>
        <dbReference type="Pfam" id="PF13567"/>
    </source>
</evidence>
<evidence type="ECO:0000256" key="1">
    <source>
        <dbReference type="ARBA" id="ARBA00004651"/>
    </source>
</evidence>
<dbReference type="EMBL" id="LT629779">
    <property type="protein sequence ID" value="SDT31158.1"/>
    <property type="molecule type" value="Genomic_DNA"/>
</dbReference>
<dbReference type="PANTHER" id="PTHR30619:SF7">
    <property type="entry name" value="BETA-LACTAMASE DOMAIN PROTEIN"/>
    <property type="match status" value="1"/>
</dbReference>
<feature type="transmembrane region" description="Helical" evidence="7">
    <location>
        <begin position="599"/>
        <end position="621"/>
    </location>
</feature>
<feature type="transmembrane region" description="Helical" evidence="7">
    <location>
        <begin position="563"/>
        <end position="587"/>
    </location>
</feature>
<evidence type="ECO:0000256" key="2">
    <source>
        <dbReference type="ARBA" id="ARBA00022475"/>
    </source>
</evidence>
<dbReference type="InterPro" id="IPR004477">
    <property type="entry name" value="ComEC_N"/>
</dbReference>
<keyword evidence="11" id="KW-1185">Reference proteome</keyword>
<evidence type="ECO:0000313" key="10">
    <source>
        <dbReference type="EMBL" id="SDT31158.1"/>
    </source>
</evidence>
<organism evidence="10 11">
    <name type="scientific">Pseudarthrobacter equi</name>
    <dbReference type="NCBI Taxonomy" id="728066"/>
    <lineage>
        <taxon>Bacteria</taxon>
        <taxon>Bacillati</taxon>
        <taxon>Actinomycetota</taxon>
        <taxon>Actinomycetes</taxon>
        <taxon>Micrococcales</taxon>
        <taxon>Micrococcaceae</taxon>
        <taxon>Pseudarthrobacter</taxon>
    </lineage>
</organism>
<dbReference type="GO" id="GO:0005886">
    <property type="term" value="C:plasma membrane"/>
    <property type="evidence" value="ECO:0007669"/>
    <property type="project" value="UniProtKB-SubCell"/>
</dbReference>
<evidence type="ECO:0000256" key="3">
    <source>
        <dbReference type="ARBA" id="ARBA00022692"/>
    </source>
</evidence>
<dbReference type="OrthoDB" id="7177610at2"/>
<feature type="region of interest" description="Disordered" evidence="6">
    <location>
        <begin position="1"/>
        <end position="115"/>
    </location>
</feature>
<name>A0A1H1ZBQ8_9MICC</name>
<feature type="transmembrane region" description="Helical" evidence="7">
    <location>
        <begin position="188"/>
        <end position="208"/>
    </location>
</feature>
<feature type="domain" description="DUF4131" evidence="9">
    <location>
        <begin position="145"/>
        <end position="303"/>
    </location>
</feature>
<feature type="domain" description="ComEC/Rec2-related protein" evidence="8">
    <location>
        <begin position="355"/>
        <end position="619"/>
    </location>
</feature>
<feature type="transmembrane region" description="Helical" evidence="7">
    <location>
        <begin position="531"/>
        <end position="551"/>
    </location>
</feature>
<gene>
    <name evidence="10" type="ORF">SAMN04489743_2385</name>
</gene>
<feature type="transmembrane region" description="Helical" evidence="7">
    <location>
        <begin position="121"/>
        <end position="137"/>
    </location>
</feature>
<dbReference type="Proteomes" id="UP000198751">
    <property type="component" value="Chromosome I"/>
</dbReference>
<sequence length="711" mass="72822">MPVADNGKGRAPSPWQGPPSPWNRFVESAVRGAKEGPSPDDARRTAVAGQSFSGGGNSPAPAGGKNSTPAGKSKGALRSVRVRAVSDARRRLGIQDRTAPAGESRPSGEGAGPRKRTDVRLALPAVLVWGAAVAGLWLAPAALLGLCVALLVLAAVLLLVLLRSGGTRRTRAGGGGSWTGRRPERRSFLATTAVGLLLAVAGAAHSSVASSQRFEGPLAEAVAAGKSVMAVLEVAGAPRPLPTPGQSGESARWSVAVWTREISTGGVVLRTRAQLVVTGGKDWERLVPGQTVRAAGKLRPPDPGRPEAGGMSAATAPDLRGSARGLEAAAKDLRARFVAASAFLPPDAAGLLPGMVTGDTSALDEGLASAMKTVGMTHLTAVSGANCSLVLGALLAGCRRLRLSRVPAAGTALAGLGLFVVLVGPDASVLRAALMGAVGIAALAGGRTGRGLSFLCLAVIGLLLLDPALGGSFGFLLSVLATLGIILLGRRIMDWTPAAVPRWAAAAVAVPLSAQMLCGPVIVLLQPQFSTYALLANVAAAPLVAPVTLLGTAAVPLLVAAPWLAVAMIAVAGTFSAGVAATAWFFARLPGSTLPWPEGVPGLLTMVVLSALTLAAVWAAARPRSVIALVLRCHRRVVRLLWLLERRPGAARGPRCPASSATGPFAHGFAVRRRRGRLKFPTHHSGRNPPWLLRKSAEPARRRRIRRPGGT</sequence>
<feature type="transmembrane region" description="Helical" evidence="7">
    <location>
        <begin position="143"/>
        <end position="162"/>
    </location>
</feature>
<feature type="transmembrane region" description="Helical" evidence="7">
    <location>
        <begin position="505"/>
        <end position="525"/>
    </location>
</feature>
<evidence type="ECO:0000256" key="4">
    <source>
        <dbReference type="ARBA" id="ARBA00022989"/>
    </source>
</evidence>
<dbReference type="InterPro" id="IPR052159">
    <property type="entry name" value="Competence_DNA_uptake"/>
</dbReference>
<dbReference type="Pfam" id="PF03772">
    <property type="entry name" value="Competence"/>
    <property type="match status" value="1"/>
</dbReference>
<evidence type="ECO:0000259" key="8">
    <source>
        <dbReference type="Pfam" id="PF03772"/>
    </source>
</evidence>
<reference evidence="11" key="1">
    <citation type="submission" date="2016-10" db="EMBL/GenBank/DDBJ databases">
        <authorList>
            <person name="Varghese N."/>
            <person name="Submissions S."/>
        </authorList>
    </citation>
    <scope>NUCLEOTIDE SEQUENCE [LARGE SCALE GENOMIC DNA]</scope>
    <source>
        <strain evidence="11">IMMIB L-1606</strain>
    </source>
</reference>